<dbReference type="Proteomes" id="UP001497680">
    <property type="component" value="Unassembled WGS sequence"/>
</dbReference>
<evidence type="ECO:0000313" key="2">
    <source>
        <dbReference type="Proteomes" id="UP001497680"/>
    </source>
</evidence>
<reference evidence="1 2" key="1">
    <citation type="journal article" date="2022" name="New Phytol.">
        <title>Ecological generalism drives hyperdiversity of secondary metabolite gene clusters in xylarialean endophytes.</title>
        <authorList>
            <person name="Franco M.E.E."/>
            <person name="Wisecaver J.H."/>
            <person name="Arnold A.E."/>
            <person name="Ju Y.M."/>
            <person name="Slot J.C."/>
            <person name="Ahrendt S."/>
            <person name="Moore L.P."/>
            <person name="Eastman K.E."/>
            <person name="Scott K."/>
            <person name="Konkel Z."/>
            <person name="Mondo S.J."/>
            <person name="Kuo A."/>
            <person name="Hayes R.D."/>
            <person name="Haridas S."/>
            <person name="Andreopoulos B."/>
            <person name="Riley R."/>
            <person name="LaButti K."/>
            <person name="Pangilinan J."/>
            <person name="Lipzen A."/>
            <person name="Amirebrahimi M."/>
            <person name="Yan J."/>
            <person name="Adam C."/>
            <person name="Keymanesh K."/>
            <person name="Ng V."/>
            <person name="Louie K."/>
            <person name="Northen T."/>
            <person name="Drula E."/>
            <person name="Henrissat B."/>
            <person name="Hsieh H.M."/>
            <person name="Youens-Clark K."/>
            <person name="Lutzoni F."/>
            <person name="Miadlikowska J."/>
            <person name="Eastwood D.C."/>
            <person name="Hamelin R.C."/>
            <person name="Grigoriev I.V."/>
            <person name="U'Ren J.M."/>
        </authorList>
    </citation>
    <scope>NUCLEOTIDE SEQUENCE [LARGE SCALE GENOMIC DNA]</scope>
    <source>
        <strain evidence="1 2">ER1909</strain>
    </source>
</reference>
<keyword evidence="2" id="KW-1185">Reference proteome</keyword>
<protein>
    <submittedName>
        <fullName evidence="1">Uncharacterized protein</fullName>
    </submittedName>
</protein>
<name>A0ACC0D8M4_9PEZI</name>
<evidence type="ECO:0000313" key="1">
    <source>
        <dbReference type="EMBL" id="KAI6089098.1"/>
    </source>
</evidence>
<comment type="caution">
    <text evidence="1">The sequence shown here is derived from an EMBL/GenBank/DDBJ whole genome shotgun (WGS) entry which is preliminary data.</text>
</comment>
<dbReference type="EMBL" id="MU394297">
    <property type="protein sequence ID" value="KAI6089098.1"/>
    <property type="molecule type" value="Genomic_DNA"/>
</dbReference>
<proteinExistence type="predicted"/>
<sequence>MIQPLPVPPRLRSPDRRLQAISAINHHCDNGRWQVFVRVSCPSQEEVDENRRGTVTQRRGKVLPALGVSAPRPNPRLCRVSKAIWAVAQPVLYHYYATGNSRVETNHYRGYDVSCSWLRMVPGCSGHDNHDRLKLPEWGRHGFRGTIAAYWARSPSQGSSEQMTDEQCPQLSGTCSKELINTTRERNQQWSSLKDRWDEEYKKLALVAAVNDKRAALVKGWAIKRLRVQLDSELPSIPENPSQYEPGSLPIHTTPPTTQTGESWGDLRHWKDIPPVVCVTFKIPREKVEVLLHINNTYLSFHSYHKSTSLLLRSRTRCLLYCLQRSAESTAWLRVCTRLMSWTSHQK</sequence>
<gene>
    <name evidence="1" type="ORF">F4821DRAFT_232057</name>
</gene>
<accession>A0ACC0D8M4</accession>
<organism evidence="1 2">
    <name type="scientific">Hypoxylon rubiginosum</name>
    <dbReference type="NCBI Taxonomy" id="110542"/>
    <lineage>
        <taxon>Eukaryota</taxon>
        <taxon>Fungi</taxon>
        <taxon>Dikarya</taxon>
        <taxon>Ascomycota</taxon>
        <taxon>Pezizomycotina</taxon>
        <taxon>Sordariomycetes</taxon>
        <taxon>Xylariomycetidae</taxon>
        <taxon>Xylariales</taxon>
        <taxon>Hypoxylaceae</taxon>
        <taxon>Hypoxylon</taxon>
    </lineage>
</organism>